<proteinExistence type="predicted"/>
<dbReference type="WBParaSite" id="RSKR_0001071100.1">
    <property type="protein sequence ID" value="RSKR_0001071100.1"/>
    <property type="gene ID" value="RSKR_0001071100"/>
</dbReference>
<sequence length="1763" mass="201344">MKPTRSTKTSTKQKALKKPINDTGLYLQKIEKANQQEKEDDVDSEVKDIYDKVNKGFFENIPAPASKVVRVFTSSTFTDTTLERNMLMEEVYPNLKNYCREVHGLDFQTVDMRWGVRDESTDDHQTTKLCINEIKNCQRLSMGPNFVVFLCQKYGYRPIPSEILSTEFEILKKTLKDRQDDSSVLDTWYMEDFNAVPSHFTLQPISSILVNFNNKRIPKLQEQDARAWWDIEAKMQILLRKGARMCYERGHFTYEQMHNYFMSVTEREVINGILKADNPNEHCLCYVRHITNINVSLTNTASKFIDLMHSQVNIEAQNLLATLRDERVPVKLSTVNIRKSTVEWFGREGLDNQFHASYLKEFCDDFYARITSMVHKAVKAHSKYRDKRFTEVLQHLHNGLQDSIKFYGREVELKKAKEYILSDVNVPFIFNGENGCGKSSIMAKIAVEIRPWILKSKVDPVIILRFLGTSAHSSSINPLLERVCDQIAYNYDKSMIKKSPTELSKLFQHFKKMMTYATPEMPLILILDSLDLLSKLDGAHELLWFPTTLPPNVKLIVSLNVGPSLIETRITKMIEDKSRYITVPPLGVDLAMSVLKKWLESVGRTLTVRQWEICLNAFHHCSLPLFVKLTLATVSRWKSHSRPQDTTLFKSVQSSIHALFDRTESQHGKLLVSHALSYITAARSGLSDSELEDLISLDDKVLDDIYQYHLPPVRRIPPLLWSRIRADLPGYLNERAADDVVVLNWYHEQFRRAADERYFKNLNHLQQTHSAIADYFLGIWGAGIPKPFNFTDLQRQRFSLYEKEGLADRKVPSQPNVLLAQEGEKTRYNTRKLNELPYHLLRAQRFQDLLDICLFNFDFLQAKVASFPLQAVIADYVDAINKFKASGNDSDVELVRQLLLVADAMRLSASLLSRDSNMLSFELLGRLLPLVPTNPYIKTLLIGCDLQGTKINCFVPCHHCFFSPGGPLQFSLEEHSFGVFGMDLVSNGKMLVSTSNQLIVWDTETGDLARKINPNIEGIFFGFSVSFDGKFTAAFTNNNQVVIMGLMTGEYLIVDPDGMDKQMEIIKIQFISNSNNLIIWSFNQYQIFDINGKSIYKKSVNRPDSSKLLYLYYKDEQNNSKIYWSGDKDDWNVKMASVINGREIDEFDIVSALVFFDNTFTYGACCIQKEQTTDKNFDADCDYMIVFIKLDKDNKYKVMETIEDHLEDRANDLVYWPRPNRKVNGQQLDWICIVMVDGFILHQTFFDKSNAHLKLPNGVRNIPVKPLHTTSVMTFSSNDSLFVAAVKNQLYIWKVDSSLLIRTIDAHFGRILNLKHIQIQSKNLLITSSIDRTIKVWNTENIFEKSFLISNMDQPVEKVLLAANKGNIALALTRKYAGIWDIKNHRFITTLITNTSGAVCTHSLITADGRTVISIENDTLLIWELKTQGVKNRTPTPHVYQIDFLCNESMIAVLSRHLDTSEQKIARLTIYKMEDLTVHYTYEWNCRTFKPIILFRDNHTIALVSIVKGHDIVQIVDTAEGTIKCKFKPKCTKKISKDITIFELGAVYGNNSQIIIMENESKGSIWNWKTKRMVRNLSLFSNICSSDGKLGLFSPSRGGLSVIDMKTGNVIRTLIGTVMEGVNDVSAYFTTTGQHVLYYHTGKQTLRCFRVADGKEIGTLKPHAKITDIKCDAKGQKIVMVCQDGSLLVSLICDEITHPTIQRTLASLPSRKHLLNHLGLAAEHTYDDINLSLTDLGAITIAAAKFKSLVSQKNKPSAVCSIQ</sequence>
<reference evidence="2" key="1">
    <citation type="submission" date="2016-11" db="UniProtKB">
        <authorList>
            <consortium name="WormBaseParasite"/>
        </authorList>
    </citation>
    <scope>IDENTIFICATION</scope>
    <source>
        <strain evidence="2">KR3021</strain>
    </source>
</reference>
<name>A0AC35UEM1_9BILA</name>
<organism evidence="1 2">
    <name type="scientific">Rhabditophanes sp. KR3021</name>
    <dbReference type="NCBI Taxonomy" id="114890"/>
    <lineage>
        <taxon>Eukaryota</taxon>
        <taxon>Metazoa</taxon>
        <taxon>Ecdysozoa</taxon>
        <taxon>Nematoda</taxon>
        <taxon>Chromadorea</taxon>
        <taxon>Rhabditida</taxon>
        <taxon>Tylenchina</taxon>
        <taxon>Panagrolaimomorpha</taxon>
        <taxon>Strongyloidoidea</taxon>
        <taxon>Alloionematidae</taxon>
        <taxon>Rhabditophanes</taxon>
    </lineage>
</organism>
<accession>A0AC35UEM1</accession>
<evidence type="ECO:0000313" key="1">
    <source>
        <dbReference type="Proteomes" id="UP000095286"/>
    </source>
</evidence>
<evidence type="ECO:0000313" key="2">
    <source>
        <dbReference type="WBParaSite" id="RSKR_0001071100.1"/>
    </source>
</evidence>
<protein>
    <submittedName>
        <fullName evidence="2">NACHT domain-containing protein</fullName>
    </submittedName>
</protein>
<dbReference type="Proteomes" id="UP000095286">
    <property type="component" value="Unplaced"/>
</dbReference>